<dbReference type="EMBL" id="RCCB01000010">
    <property type="protein sequence ID" value="RLJ35845.1"/>
    <property type="molecule type" value="Genomic_DNA"/>
</dbReference>
<name>A0A497V5L5_9FLAO</name>
<reference evidence="4 6" key="2">
    <citation type="submission" date="2018-10" db="EMBL/GenBank/DDBJ databases">
        <title>Genomic Encyclopedia of Archaeal and Bacterial Type Strains, Phase II (KMG-II): from individual species to whole genera.</title>
        <authorList>
            <person name="Goeker M."/>
        </authorList>
    </citation>
    <scope>NUCLEOTIDE SEQUENCE [LARGE SCALE GENOMIC DNA]</scope>
    <source>
        <strain evidence="4 6">DSM 21886</strain>
    </source>
</reference>
<dbReference type="Proteomes" id="UP000275027">
    <property type="component" value="Unassembled WGS sequence"/>
</dbReference>
<feature type="domain" description="Outer membrane protein beta-barrel" evidence="2">
    <location>
        <begin position="74"/>
        <end position="249"/>
    </location>
</feature>
<evidence type="ECO:0000313" key="3">
    <source>
        <dbReference type="EMBL" id="PKW28650.1"/>
    </source>
</evidence>
<keyword evidence="1" id="KW-0732">Signal</keyword>
<proteinExistence type="predicted"/>
<dbReference type="InterPro" id="IPR025665">
    <property type="entry name" value="Beta-barrel_OMP_2"/>
</dbReference>
<dbReference type="Pfam" id="PF13568">
    <property type="entry name" value="OMP_b-brl_2"/>
    <property type="match status" value="1"/>
</dbReference>
<evidence type="ECO:0000313" key="6">
    <source>
        <dbReference type="Proteomes" id="UP000275027"/>
    </source>
</evidence>
<feature type="chain" id="PRO_5019737696" evidence="1">
    <location>
        <begin position="19"/>
        <end position="274"/>
    </location>
</feature>
<dbReference type="RefSeq" id="WP_101470822.1">
    <property type="nucleotide sequence ID" value="NZ_PJND01000007.1"/>
</dbReference>
<sequence>MKKYFSIFIFFIFLSAFAQDPVKEKQIKQAQEREEQERIKEVLSNDKTTDIRKVEEDKKKKDSISATVTVIDSLYREDQFYIGLTYDLLQNRPDGVSQNSFSSGVHIGFLRDFPLNKRRNVAIAVGLGYSMNDYRQNIKITEVDGKPFYEVVNENDVNFDKNKFALHYLDLPIEFRWRTSTIQSHRFWRIYTGFKLSYLVLNKSKYVQGNEKVRIFGNDDFNKLQYGAYISFGYNTWNFHAYYGLNSLFKSEAKIDGKSIDMNTLNIGLMFYIL</sequence>
<comment type="caution">
    <text evidence="4">The sequence shown here is derived from an EMBL/GenBank/DDBJ whole genome shotgun (WGS) entry which is preliminary data.</text>
</comment>
<dbReference type="EMBL" id="PJND01000007">
    <property type="protein sequence ID" value="PKW28650.1"/>
    <property type="molecule type" value="Genomic_DNA"/>
</dbReference>
<evidence type="ECO:0000259" key="2">
    <source>
        <dbReference type="Pfam" id="PF13568"/>
    </source>
</evidence>
<feature type="signal peptide" evidence="1">
    <location>
        <begin position="1"/>
        <end position="18"/>
    </location>
</feature>
<keyword evidence="5" id="KW-1185">Reference proteome</keyword>
<dbReference type="Proteomes" id="UP000233767">
    <property type="component" value="Unassembled WGS sequence"/>
</dbReference>
<reference evidence="3 5" key="1">
    <citation type="submission" date="2017-12" db="EMBL/GenBank/DDBJ databases">
        <title>Genomic Encyclopedia of Type Strains, Phase III (KMG-III): the genomes of soil and plant-associated and newly described type strains.</title>
        <authorList>
            <person name="Whitman W."/>
        </authorList>
    </citation>
    <scope>NUCLEOTIDE SEQUENCE [LARGE SCALE GENOMIC DNA]</scope>
    <source>
        <strain evidence="3 5">IP-10</strain>
    </source>
</reference>
<dbReference type="AlphaFoldDB" id="A0A497V5L5"/>
<protein>
    <submittedName>
        <fullName evidence="4">Outer membrane protein with beta-barrel domain</fullName>
    </submittedName>
</protein>
<evidence type="ECO:0000313" key="5">
    <source>
        <dbReference type="Proteomes" id="UP000233767"/>
    </source>
</evidence>
<evidence type="ECO:0000313" key="4">
    <source>
        <dbReference type="EMBL" id="RLJ35845.1"/>
    </source>
</evidence>
<gene>
    <name evidence="3" type="ORF">B0G92_0273</name>
    <name evidence="4" type="ORF">CLV50_1231</name>
</gene>
<evidence type="ECO:0000256" key="1">
    <source>
        <dbReference type="SAM" id="SignalP"/>
    </source>
</evidence>
<organism evidence="4 6">
    <name type="scientific">Flavobacterium lindanitolerans</name>
    <dbReference type="NCBI Taxonomy" id="428988"/>
    <lineage>
        <taxon>Bacteria</taxon>
        <taxon>Pseudomonadati</taxon>
        <taxon>Bacteroidota</taxon>
        <taxon>Flavobacteriia</taxon>
        <taxon>Flavobacteriales</taxon>
        <taxon>Flavobacteriaceae</taxon>
        <taxon>Flavobacterium</taxon>
    </lineage>
</organism>
<accession>A0A497V5L5</accession>